<dbReference type="InterPro" id="IPR012223">
    <property type="entry name" value="TEII"/>
</dbReference>
<keyword evidence="2" id="KW-0378">Hydrolase</keyword>
<dbReference type="PANTHER" id="PTHR11487:SF0">
    <property type="entry name" value="S-ACYL FATTY ACID SYNTHASE THIOESTERASE, MEDIUM CHAIN"/>
    <property type="match status" value="1"/>
</dbReference>
<dbReference type="RefSeq" id="WP_307047806.1">
    <property type="nucleotide sequence ID" value="NZ_JAUSYA010000001.1"/>
</dbReference>
<gene>
    <name evidence="4" type="ORF">QFZ56_006682</name>
</gene>
<reference evidence="4 5" key="1">
    <citation type="submission" date="2023-07" db="EMBL/GenBank/DDBJ databases">
        <title>Comparative genomics of wheat-associated soil bacteria to identify genetic determinants of phenazine resistance.</title>
        <authorList>
            <person name="Mouncey N."/>
        </authorList>
    </citation>
    <scope>NUCLEOTIDE SEQUENCE [LARGE SCALE GENOMIC DNA]</scope>
    <source>
        <strain evidence="4 5">W4I19-2</strain>
    </source>
</reference>
<feature type="domain" description="Thioesterase TesA-like" evidence="3">
    <location>
        <begin position="23"/>
        <end position="246"/>
    </location>
</feature>
<dbReference type="Proteomes" id="UP001243364">
    <property type="component" value="Unassembled WGS sequence"/>
</dbReference>
<evidence type="ECO:0000256" key="1">
    <source>
        <dbReference type="ARBA" id="ARBA00007169"/>
    </source>
</evidence>
<dbReference type="Pfam" id="PF00975">
    <property type="entry name" value="Thioesterase"/>
    <property type="match status" value="1"/>
</dbReference>
<comment type="caution">
    <text evidence="4">The sequence shown here is derived from an EMBL/GenBank/DDBJ whole genome shotgun (WGS) entry which is preliminary data.</text>
</comment>
<evidence type="ECO:0000313" key="4">
    <source>
        <dbReference type="EMBL" id="MDQ0687719.1"/>
    </source>
</evidence>
<evidence type="ECO:0000313" key="5">
    <source>
        <dbReference type="Proteomes" id="UP001243364"/>
    </source>
</evidence>
<dbReference type="Gene3D" id="3.40.50.1820">
    <property type="entry name" value="alpha/beta hydrolase"/>
    <property type="match status" value="1"/>
</dbReference>
<dbReference type="InterPro" id="IPR029058">
    <property type="entry name" value="AB_hydrolase_fold"/>
</dbReference>
<keyword evidence="5" id="KW-1185">Reference proteome</keyword>
<evidence type="ECO:0000259" key="3">
    <source>
        <dbReference type="SMART" id="SM00824"/>
    </source>
</evidence>
<dbReference type="InterPro" id="IPR001031">
    <property type="entry name" value="Thioesterase"/>
</dbReference>
<evidence type="ECO:0000256" key="2">
    <source>
        <dbReference type="ARBA" id="ARBA00022801"/>
    </source>
</evidence>
<accession>A0ABU0QAS6</accession>
<proteinExistence type="inferred from homology"/>
<dbReference type="SUPFAM" id="SSF53474">
    <property type="entry name" value="alpha/beta-Hydrolases"/>
    <property type="match status" value="1"/>
</dbReference>
<dbReference type="PANTHER" id="PTHR11487">
    <property type="entry name" value="THIOESTERASE"/>
    <property type="match status" value="1"/>
</dbReference>
<dbReference type="SMART" id="SM00824">
    <property type="entry name" value="PKS_TE"/>
    <property type="match status" value="1"/>
</dbReference>
<dbReference type="InterPro" id="IPR020802">
    <property type="entry name" value="TesA-like"/>
</dbReference>
<organism evidence="4 5">
    <name type="scientific">Streptomyces achromogenes</name>
    <dbReference type="NCBI Taxonomy" id="67255"/>
    <lineage>
        <taxon>Bacteria</taxon>
        <taxon>Bacillati</taxon>
        <taxon>Actinomycetota</taxon>
        <taxon>Actinomycetes</taxon>
        <taxon>Kitasatosporales</taxon>
        <taxon>Streptomycetaceae</taxon>
        <taxon>Streptomyces</taxon>
    </lineage>
</organism>
<comment type="similarity">
    <text evidence="1">Belongs to the thioesterase family.</text>
</comment>
<dbReference type="EMBL" id="JAUSYA010000001">
    <property type="protein sequence ID" value="MDQ0687719.1"/>
    <property type="molecule type" value="Genomic_DNA"/>
</dbReference>
<sequence length="252" mass="27362">MSTDAGGWTMSFNPGRDARFRLVCFPHAGGSAGAFFPLARAAPPGLEVVGVQYPGRLWRRTEPAVTDIRGLARGAADALLAERDLPTAVLGHSMGALVAFETVRLLQRERPGAVGHLFASGSRAPSRPREEVQRARWTDERIIAELRVLGGTGDRLISDEEALRQALPALRDDYRALAAYRPSPGACVRVPLTVLVGREDPKAGPEHAADWRPHTGAAFEFRVFPGGHFFLDENAAELLDLVQCSLVMPQRP</sequence>
<name>A0ABU0QAS6_STRAH</name>
<protein>
    <submittedName>
        <fullName evidence="4">Surfactin synthase thioesterase subunit</fullName>
    </submittedName>
</protein>